<name>A0A0A9BH95_ARUDO</name>
<evidence type="ECO:0000313" key="1">
    <source>
        <dbReference type="EMBL" id="JAD61528.1"/>
    </source>
</evidence>
<dbReference type="EMBL" id="GBRH01236367">
    <property type="protein sequence ID" value="JAD61528.1"/>
    <property type="molecule type" value="Transcribed_RNA"/>
</dbReference>
<accession>A0A0A9BH95</accession>
<protein>
    <submittedName>
        <fullName evidence="1">Uncharacterized protein</fullName>
    </submittedName>
</protein>
<sequence>MLIPFIQNCLYVCTIFEYVVFSVHYLQLKHFYAVLFVSF</sequence>
<dbReference type="AlphaFoldDB" id="A0A0A9BH95"/>
<organism evidence="1">
    <name type="scientific">Arundo donax</name>
    <name type="common">Giant reed</name>
    <name type="synonym">Donax arundinaceus</name>
    <dbReference type="NCBI Taxonomy" id="35708"/>
    <lineage>
        <taxon>Eukaryota</taxon>
        <taxon>Viridiplantae</taxon>
        <taxon>Streptophyta</taxon>
        <taxon>Embryophyta</taxon>
        <taxon>Tracheophyta</taxon>
        <taxon>Spermatophyta</taxon>
        <taxon>Magnoliopsida</taxon>
        <taxon>Liliopsida</taxon>
        <taxon>Poales</taxon>
        <taxon>Poaceae</taxon>
        <taxon>PACMAD clade</taxon>
        <taxon>Arundinoideae</taxon>
        <taxon>Arundineae</taxon>
        <taxon>Arundo</taxon>
    </lineage>
</organism>
<proteinExistence type="predicted"/>
<reference evidence="1" key="1">
    <citation type="submission" date="2014-09" db="EMBL/GenBank/DDBJ databases">
        <authorList>
            <person name="Magalhaes I.L.F."/>
            <person name="Oliveira U."/>
            <person name="Santos F.R."/>
            <person name="Vidigal T.H.D.A."/>
            <person name="Brescovit A.D."/>
            <person name="Santos A.J."/>
        </authorList>
    </citation>
    <scope>NUCLEOTIDE SEQUENCE</scope>
    <source>
        <tissue evidence="1">Shoot tissue taken approximately 20 cm above the soil surface</tissue>
    </source>
</reference>
<reference evidence="1" key="2">
    <citation type="journal article" date="2015" name="Data Brief">
        <title>Shoot transcriptome of the giant reed, Arundo donax.</title>
        <authorList>
            <person name="Barrero R.A."/>
            <person name="Guerrero F.D."/>
            <person name="Moolhuijzen P."/>
            <person name="Goolsby J.A."/>
            <person name="Tidwell J."/>
            <person name="Bellgard S.E."/>
            <person name="Bellgard M.I."/>
        </authorList>
    </citation>
    <scope>NUCLEOTIDE SEQUENCE</scope>
    <source>
        <tissue evidence="1">Shoot tissue taken approximately 20 cm above the soil surface</tissue>
    </source>
</reference>